<feature type="compositionally biased region" description="Basic residues" evidence="2">
    <location>
        <begin position="121"/>
        <end position="132"/>
    </location>
</feature>
<dbReference type="PROSITE" id="PS51253">
    <property type="entry name" value="HTH_CENPB"/>
    <property type="match status" value="1"/>
</dbReference>
<evidence type="ECO:0000256" key="2">
    <source>
        <dbReference type="SAM" id="MobiDB-lite"/>
    </source>
</evidence>
<dbReference type="Proteomes" id="UP001209570">
    <property type="component" value="Unassembled WGS sequence"/>
</dbReference>
<feature type="region of interest" description="Disordered" evidence="2">
    <location>
        <begin position="286"/>
        <end position="311"/>
    </location>
</feature>
<dbReference type="AlphaFoldDB" id="A0AAD5Q9F5"/>
<dbReference type="EMBL" id="JAKCXM010000030">
    <property type="protein sequence ID" value="KAJ0406646.1"/>
    <property type="molecule type" value="Genomic_DNA"/>
</dbReference>
<dbReference type="SUPFAM" id="SSF46689">
    <property type="entry name" value="Homeodomain-like"/>
    <property type="match status" value="1"/>
</dbReference>
<dbReference type="Gene3D" id="1.10.10.60">
    <property type="entry name" value="Homeodomain-like"/>
    <property type="match status" value="1"/>
</dbReference>
<keyword evidence="5" id="KW-1185">Reference proteome</keyword>
<name>A0AAD5Q9F5_PYTIN</name>
<dbReference type="Pfam" id="PF03221">
    <property type="entry name" value="HTH_Tnp_Tc5"/>
    <property type="match status" value="1"/>
</dbReference>
<evidence type="ECO:0000313" key="4">
    <source>
        <dbReference type="EMBL" id="KAJ0406646.1"/>
    </source>
</evidence>
<accession>A0AAD5Q9F5</accession>
<reference evidence="4" key="1">
    <citation type="submission" date="2021-12" db="EMBL/GenBank/DDBJ databases">
        <title>Prjna785345.</title>
        <authorList>
            <person name="Rujirawat T."/>
            <person name="Krajaejun T."/>
        </authorList>
    </citation>
    <scope>NUCLEOTIDE SEQUENCE</scope>
    <source>
        <strain evidence="4">Pi057C3</strain>
    </source>
</reference>
<sequence length="311" mass="32650">MADRPTPTEMTAMAMDAQSHAALFGAALARRDGSLSDAVSAVIATSVAVPELALLHPQSAVHFPSSFATVAAAYASTSAPTSAAAAASTFTSTSASTVATPGLASTAAPSAAADPPAPPPRRARGRPRMHGAGRKENKALRTPVTYAHKLAVISFYEAHDKDINATVREFYAQLSPGAVASRKRQIYKWVKERESIEQMCFKQSTAAQSRRRERGTATTLGAAAELELVAWIRDRQLAGHPLSMQMIKTQAMHIAAQCGVPEGAFQATWSWQQGFLKRHQLSLAGAGAPRSAASSAESAGSPSEPTISSQV</sequence>
<feature type="region of interest" description="Disordered" evidence="2">
    <location>
        <begin position="101"/>
        <end position="137"/>
    </location>
</feature>
<evidence type="ECO:0000256" key="1">
    <source>
        <dbReference type="ARBA" id="ARBA00023125"/>
    </source>
</evidence>
<gene>
    <name evidence="4" type="ORF">P43SY_009757</name>
</gene>
<feature type="compositionally biased region" description="Low complexity" evidence="2">
    <location>
        <begin position="286"/>
        <end position="305"/>
    </location>
</feature>
<dbReference type="InterPro" id="IPR006600">
    <property type="entry name" value="HTH_CenpB_DNA-bd_dom"/>
</dbReference>
<dbReference type="SMART" id="SM00674">
    <property type="entry name" value="CENPB"/>
    <property type="match status" value="1"/>
</dbReference>
<dbReference type="InterPro" id="IPR009057">
    <property type="entry name" value="Homeodomain-like_sf"/>
</dbReference>
<comment type="caution">
    <text evidence="4">The sequence shown here is derived from an EMBL/GenBank/DDBJ whole genome shotgun (WGS) entry which is preliminary data.</text>
</comment>
<proteinExistence type="predicted"/>
<organism evidence="4 5">
    <name type="scientific">Pythium insidiosum</name>
    <name type="common">Pythiosis disease agent</name>
    <dbReference type="NCBI Taxonomy" id="114742"/>
    <lineage>
        <taxon>Eukaryota</taxon>
        <taxon>Sar</taxon>
        <taxon>Stramenopiles</taxon>
        <taxon>Oomycota</taxon>
        <taxon>Peronosporomycetes</taxon>
        <taxon>Pythiales</taxon>
        <taxon>Pythiaceae</taxon>
        <taxon>Pythium</taxon>
    </lineage>
</organism>
<feature type="domain" description="HTH CENPB-type" evidence="3">
    <location>
        <begin position="212"/>
        <end position="285"/>
    </location>
</feature>
<keyword evidence="1" id="KW-0238">DNA-binding</keyword>
<evidence type="ECO:0000313" key="5">
    <source>
        <dbReference type="Proteomes" id="UP001209570"/>
    </source>
</evidence>
<dbReference type="GO" id="GO:0003677">
    <property type="term" value="F:DNA binding"/>
    <property type="evidence" value="ECO:0007669"/>
    <property type="project" value="UniProtKB-KW"/>
</dbReference>
<evidence type="ECO:0000259" key="3">
    <source>
        <dbReference type="PROSITE" id="PS51253"/>
    </source>
</evidence>
<protein>
    <recommendedName>
        <fullName evidence="3">HTH CENPB-type domain-containing protein</fullName>
    </recommendedName>
</protein>
<feature type="compositionally biased region" description="Low complexity" evidence="2">
    <location>
        <begin position="101"/>
        <end position="114"/>
    </location>
</feature>